<dbReference type="Pfam" id="PF00440">
    <property type="entry name" value="TetR_N"/>
    <property type="match status" value="1"/>
</dbReference>
<keyword evidence="1" id="KW-0805">Transcription regulation</keyword>
<evidence type="ECO:0000313" key="6">
    <source>
        <dbReference type="EMBL" id="MBB6544955.1"/>
    </source>
</evidence>
<dbReference type="PROSITE" id="PS01081">
    <property type="entry name" value="HTH_TETR_1"/>
    <property type="match status" value="1"/>
</dbReference>
<evidence type="ECO:0000259" key="5">
    <source>
        <dbReference type="PROSITE" id="PS50977"/>
    </source>
</evidence>
<dbReference type="RefSeq" id="WP_184426554.1">
    <property type="nucleotide sequence ID" value="NZ_AP027362.1"/>
</dbReference>
<dbReference type="InterPro" id="IPR036271">
    <property type="entry name" value="Tet_transcr_reg_TetR-rel_C_sf"/>
</dbReference>
<evidence type="ECO:0000313" key="7">
    <source>
        <dbReference type="Proteomes" id="UP000537141"/>
    </source>
</evidence>
<dbReference type="InterPro" id="IPR009057">
    <property type="entry name" value="Homeodomain-like_sf"/>
</dbReference>
<dbReference type="Pfam" id="PF21993">
    <property type="entry name" value="TetR_C_13_2"/>
    <property type="match status" value="1"/>
</dbReference>
<dbReference type="InterPro" id="IPR023772">
    <property type="entry name" value="DNA-bd_HTH_TetR-type_CS"/>
</dbReference>
<dbReference type="PANTHER" id="PTHR47506">
    <property type="entry name" value="TRANSCRIPTIONAL REGULATORY PROTEIN"/>
    <property type="match status" value="1"/>
</dbReference>
<keyword evidence="7" id="KW-1185">Reference proteome</keyword>
<reference evidence="6 7" key="1">
    <citation type="submission" date="2020-08" db="EMBL/GenBank/DDBJ databases">
        <title>Genomic Encyclopedia of Type Strains, Phase IV (KMG-IV): sequencing the most valuable type-strain genomes for metagenomic binning, comparative biology and taxonomic classification.</title>
        <authorList>
            <person name="Goeker M."/>
        </authorList>
    </citation>
    <scope>NUCLEOTIDE SEQUENCE [LARGE SCALE GENOMIC DNA]</scope>
    <source>
        <strain evidence="6 7">DSM 26287</strain>
    </source>
</reference>
<organism evidence="6 7">
    <name type="scientific">Thalassotalea piscium</name>
    <dbReference type="NCBI Taxonomy" id="1230533"/>
    <lineage>
        <taxon>Bacteria</taxon>
        <taxon>Pseudomonadati</taxon>
        <taxon>Pseudomonadota</taxon>
        <taxon>Gammaproteobacteria</taxon>
        <taxon>Alteromonadales</taxon>
        <taxon>Colwelliaceae</taxon>
        <taxon>Thalassotalea</taxon>
    </lineage>
</organism>
<feature type="domain" description="HTH tetR-type" evidence="5">
    <location>
        <begin position="5"/>
        <end position="65"/>
    </location>
</feature>
<dbReference type="PROSITE" id="PS50977">
    <property type="entry name" value="HTH_TETR_2"/>
    <property type="match status" value="1"/>
</dbReference>
<evidence type="ECO:0000256" key="4">
    <source>
        <dbReference type="PROSITE-ProRule" id="PRU00335"/>
    </source>
</evidence>
<evidence type="ECO:0000256" key="2">
    <source>
        <dbReference type="ARBA" id="ARBA00023125"/>
    </source>
</evidence>
<sequence length="194" mass="22072">MRDAEQTRQKILTISADEIRKHGFTATSLSVILKRCEISKGALYHHFANKMELGYAVFEEIYTPSFLEMWQPAVSGDDPIESLLAFFQSMLTDLSCEDVVCGCPLNNLCQEMSGIDEGFRLRILNMQQQLNSLIATSLVRVSDKLRDDINFQQVAYFIISCFYGASNLSKSSKNKDLFSQVINELCRYIADLRK</sequence>
<dbReference type="Proteomes" id="UP000537141">
    <property type="component" value="Unassembled WGS sequence"/>
</dbReference>
<keyword evidence="3" id="KW-0804">Transcription</keyword>
<dbReference type="SUPFAM" id="SSF46689">
    <property type="entry name" value="Homeodomain-like"/>
    <property type="match status" value="1"/>
</dbReference>
<dbReference type="EMBL" id="JACHHU010000041">
    <property type="protein sequence ID" value="MBB6544955.1"/>
    <property type="molecule type" value="Genomic_DNA"/>
</dbReference>
<dbReference type="GO" id="GO:0003677">
    <property type="term" value="F:DNA binding"/>
    <property type="evidence" value="ECO:0007669"/>
    <property type="project" value="UniProtKB-UniRule"/>
</dbReference>
<accession>A0A7X0NK93</accession>
<name>A0A7X0NK93_9GAMM</name>
<dbReference type="InterPro" id="IPR054156">
    <property type="entry name" value="YxaF_TetR_C"/>
</dbReference>
<evidence type="ECO:0000256" key="3">
    <source>
        <dbReference type="ARBA" id="ARBA00023163"/>
    </source>
</evidence>
<dbReference type="PANTHER" id="PTHR47506:SF1">
    <property type="entry name" value="HTH-TYPE TRANSCRIPTIONAL REGULATOR YJDC"/>
    <property type="match status" value="1"/>
</dbReference>
<evidence type="ECO:0000256" key="1">
    <source>
        <dbReference type="ARBA" id="ARBA00023015"/>
    </source>
</evidence>
<dbReference type="AlphaFoldDB" id="A0A7X0NK93"/>
<protein>
    <submittedName>
        <fullName evidence="6">AcrR family transcriptional regulator</fullName>
    </submittedName>
</protein>
<feature type="DNA-binding region" description="H-T-H motif" evidence="4">
    <location>
        <begin position="28"/>
        <end position="47"/>
    </location>
</feature>
<dbReference type="InterPro" id="IPR001647">
    <property type="entry name" value="HTH_TetR"/>
</dbReference>
<proteinExistence type="predicted"/>
<dbReference type="Gene3D" id="1.10.357.10">
    <property type="entry name" value="Tetracycline Repressor, domain 2"/>
    <property type="match status" value="1"/>
</dbReference>
<gene>
    <name evidence="6" type="ORF">HNQ55_003491</name>
</gene>
<comment type="caution">
    <text evidence="6">The sequence shown here is derived from an EMBL/GenBank/DDBJ whole genome shotgun (WGS) entry which is preliminary data.</text>
</comment>
<keyword evidence="2 4" id="KW-0238">DNA-binding</keyword>
<dbReference type="SUPFAM" id="SSF48498">
    <property type="entry name" value="Tetracyclin repressor-like, C-terminal domain"/>
    <property type="match status" value="1"/>
</dbReference>